<dbReference type="OrthoDB" id="5861701at2759"/>
<evidence type="ECO:0000313" key="5">
    <source>
        <dbReference type="WormBase" id="ZC482.2"/>
    </source>
</evidence>
<evidence type="ECO:0000313" key="4">
    <source>
        <dbReference type="Proteomes" id="UP000001940"/>
    </source>
</evidence>
<dbReference type="PhylomeDB" id="G5EED3"/>
<reference evidence="3 4" key="1">
    <citation type="journal article" date="1998" name="Science">
        <title>Genome sequence of the nematode C. elegans: a platform for investigating biology.</title>
        <authorList>
            <consortium name="The C. elegans sequencing consortium"/>
            <person name="Sulson J.E."/>
            <person name="Waterston R."/>
        </authorList>
    </citation>
    <scope>NUCLEOTIDE SEQUENCE [LARGE SCALE GENOMIC DNA]</scope>
    <source>
        <strain evidence="3 4">Bristol N2</strain>
    </source>
</reference>
<keyword evidence="4" id="KW-1185">Reference proteome</keyword>
<dbReference type="CTD" id="191184"/>
<dbReference type="eggNOG" id="ENOG502THWF">
    <property type="taxonomic scope" value="Eukaryota"/>
</dbReference>
<dbReference type="InterPro" id="IPR000494">
    <property type="entry name" value="Rcpt_L-dom"/>
</dbReference>
<dbReference type="PaxDb" id="6239-ZC482.2"/>
<feature type="chain" id="PRO_5003475963" evidence="1">
    <location>
        <begin position="17"/>
        <end position="526"/>
    </location>
</feature>
<dbReference type="PANTHER" id="PTHR21662">
    <property type="entry name" value="RECEPTOR PROTEIN-TYROSINE KINASE"/>
    <property type="match status" value="1"/>
</dbReference>
<accession>G5EED3</accession>
<name>G5EED3_CAEEL</name>
<feature type="signal peptide" evidence="1">
    <location>
        <begin position="1"/>
        <end position="16"/>
    </location>
</feature>
<dbReference type="RefSeq" id="NP_499656.2">
    <property type="nucleotide sequence ID" value="NM_067255.3"/>
</dbReference>
<dbReference type="InterPro" id="IPR053079">
    <property type="entry name" value="SPS2_domain"/>
</dbReference>
<evidence type="ECO:0000259" key="2">
    <source>
        <dbReference type="Pfam" id="PF01030"/>
    </source>
</evidence>
<keyword evidence="1" id="KW-0732">Signal</keyword>
<gene>
    <name evidence="3 5" type="primary">irld-60</name>
    <name evidence="3" type="ORF">CELE_ZC482.2</name>
    <name evidence="5" type="ORF">ZC482.2</name>
</gene>
<dbReference type="PIR" id="T27611">
    <property type="entry name" value="T27611"/>
</dbReference>
<dbReference type="GeneID" id="191184"/>
<dbReference type="PANTHER" id="PTHR21662:SF14">
    <property type="entry name" value="INSULIN_EGF-RECEPTOR L DOMAIN PROTEIN-RELATED"/>
    <property type="match status" value="1"/>
</dbReference>
<dbReference type="WormBase" id="ZC482.2">
    <property type="protein sequence ID" value="CE47797"/>
    <property type="gene ID" value="WBGene00013911"/>
    <property type="gene designation" value="irld-60"/>
</dbReference>
<organism evidence="3 4">
    <name type="scientific">Caenorhabditis elegans</name>
    <dbReference type="NCBI Taxonomy" id="6239"/>
    <lineage>
        <taxon>Eukaryota</taxon>
        <taxon>Metazoa</taxon>
        <taxon>Ecdysozoa</taxon>
        <taxon>Nematoda</taxon>
        <taxon>Chromadorea</taxon>
        <taxon>Rhabditida</taxon>
        <taxon>Rhabditina</taxon>
        <taxon>Rhabditomorpha</taxon>
        <taxon>Rhabditoidea</taxon>
        <taxon>Rhabditidae</taxon>
        <taxon>Peloderinae</taxon>
        <taxon>Caenorhabditis</taxon>
    </lineage>
</organism>
<dbReference type="InterPro" id="IPR036941">
    <property type="entry name" value="Rcpt_L-dom_sf"/>
</dbReference>
<dbReference type="EMBL" id="BX284603">
    <property type="protein sequence ID" value="CAB07716.3"/>
    <property type="molecule type" value="Genomic_DNA"/>
</dbReference>
<feature type="domain" description="Receptor L-domain" evidence="2">
    <location>
        <begin position="365"/>
        <end position="462"/>
    </location>
</feature>
<dbReference type="AGR" id="WB:WBGene00013911"/>
<sequence>MISIIYLFIPILLASAVPTSDVLSTRIKALEQVFIVFYCKPSCRFNETQLNSVTIKSFPKCKEVCGIIFIDSETDLTVEQMKKAFEKMRTLKGGFNIENTSLTSLSVFTADKEKGNFNVVCDVYGVYIRNNSQLNDPSVLYDLYLYRDRGIEACDIRIENNPKLEFSCDGGFLHMYNELIVRGNLKDCGCDGEKVNVSNVKEYSKCKTLDSGLNLVNINATFDYDSFLNVTMIRGSIAIRNTNLQSLSFLQNLQTIEYNSDIASVALNVQDNPEMIRLGLPILTKVIDTVEQTSMIQYSTYNKRQYFNFENLHPDFCVTITEIVALLNLGISTENIEAKLCKDPGPLDASFYCTFESMSKLSDTCMYILGDLLIDHEDEKYVSKLGVLQFLFGTLTIRNTNLTDLNFLDQMTYIGALNGNVTYFPVIQIYSNPNLRNVGLNGIMNIITKGNRTAIIQDNHPDLFKSTPCQLFGAYFSNPAMENRVNLTYIGSNCGERVHITSSQSGRISIGLSFSLFVLFWSFKSN</sequence>
<dbReference type="AlphaFoldDB" id="G5EED3"/>
<feature type="domain" description="Receptor L-domain" evidence="2">
    <location>
        <begin position="60"/>
        <end position="166"/>
    </location>
</feature>
<protein>
    <submittedName>
        <fullName evidence="3">Receptor L-domain domain-containing protein</fullName>
    </submittedName>
</protein>
<feature type="domain" description="Receptor L-domain" evidence="2">
    <location>
        <begin position="205"/>
        <end position="292"/>
    </location>
</feature>
<dbReference type="SUPFAM" id="SSF52058">
    <property type="entry name" value="L domain-like"/>
    <property type="match status" value="3"/>
</dbReference>
<proteinExistence type="predicted"/>
<dbReference type="InParanoid" id="G5EED3"/>
<dbReference type="OMA" id="HATICND"/>
<dbReference type="Gene3D" id="3.80.20.20">
    <property type="entry name" value="Receptor L-domain"/>
    <property type="match status" value="3"/>
</dbReference>
<keyword evidence="3" id="KW-0675">Receptor</keyword>
<evidence type="ECO:0000313" key="3">
    <source>
        <dbReference type="EMBL" id="CAB07716.3"/>
    </source>
</evidence>
<dbReference type="KEGG" id="cel:CELE_ZC482.2"/>
<dbReference type="Pfam" id="PF01030">
    <property type="entry name" value="Recep_L_domain"/>
    <property type="match status" value="3"/>
</dbReference>
<dbReference type="HOGENOM" id="CLU_028064_2_0_1"/>
<evidence type="ECO:0000256" key="1">
    <source>
        <dbReference type="SAM" id="SignalP"/>
    </source>
</evidence>
<dbReference type="Proteomes" id="UP000001940">
    <property type="component" value="Chromosome III"/>
</dbReference>